<dbReference type="RefSeq" id="WP_015337664.1">
    <property type="nucleotide sequence ID" value="NC_020055.1"/>
</dbReference>
<dbReference type="PANTHER" id="PTHR35532">
    <property type="entry name" value="SIMILAR TO POLYHYDROXYALKANOATE DEPOLYMERASE"/>
    <property type="match status" value="1"/>
</dbReference>
<dbReference type="Pfam" id="PF01841">
    <property type="entry name" value="Transglut_core"/>
    <property type="match status" value="1"/>
</dbReference>
<proteinExistence type="predicted"/>
<dbReference type="STRING" id="1121451.DESAM_22799"/>
<dbReference type="Gene3D" id="3.10.620.30">
    <property type="match status" value="1"/>
</dbReference>
<reference evidence="2 3" key="1">
    <citation type="submission" date="2012-10" db="EMBL/GenBank/DDBJ databases">
        <authorList>
            <person name="Genoscope - CEA"/>
        </authorList>
    </citation>
    <scope>NUCLEOTIDE SEQUENCE [LARGE SCALE GENOMIC DNA]</scope>
    <source>
        <strain evidence="3">AM13 / DSM 14728</strain>
    </source>
</reference>
<dbReference type="PANTHER" id="PTHR35532:SF5">
    <property type="entry name" value="CARBOHYDRATE-BINDING DOMAIN-CONTAINING PROTEIN"/>
    <property type="match status" value="1"/>
</dbReference>
<dbReference type="PROSITE" id="PS51257">
    <property type="entry name" value="PROKAR_LIPOPROTEIN"/>
    <property type="match status" value="1"/>
</dbReference>
<dbReference type="KEGG" id="dhy:DESAM_22799"/>
<feature type="domain" description="Transglutaminase-like" evidence="1">
    <location>
        <begin position="580"/>
        <end position="630"/>
    </location>
</feature>
<dbReference type="Gene3D" id="2.60.40.1120">
    <property type="entry name" value="Carboxypeptidase-like, regulatory domain"/>
    <property type="match status" value="1"/>
</dbReference>
<evidence type="ECO:0000259" key="1">
    <source>
        <dbReference type="SMART" id="SM00460"/>
    </source>
</evidence>
<dbReference type="PATRIC" id="fig|1121451.3.peg.3011"/>
<dbReference type="InterPro" id="IPR038765">
    <property type="entry name" value="Papain-like_cys_pep_sf"/>
</dbReference>
<dbReference type="InterPro" id="IPR002931">
    <property type="entry name" value="Transglutaminase-like"/>
</dbReference>
<organism evidence="2 3">
    <name type="scientific">Maridesulfovibrio hydrothermalis AM13 = DSM 14728</name>
    <dbReference type="NCBI Taxonomy" id="1121451"/>
    <lineage>
        <taxon>Bacteria</taxon>
        <taxon>Pseudomonadati</taxon>
        <taxon>Thermodesulfobacteriota</taxon>
        <taxon>Desulfovibrionia</taxon>
        <taxon>Desulfovibrionales</taxon>
        <taxon>Desulfovibrionaceae</taxon>
        <taxon>Maridesulfovibrio</taxon>
    </lineage>
</organism>
<evidence type="ECO:0000313" key="3">
    <source>
        <dbReference type="Proteomes" id="UP000010808"/>
    </source>
</evidence>
<dbReference type="SUPFAM" id="SSF54001">
    <property type="entry name" value="Cysteine proteinases"/>
    <property type="match status" value="1"/>
</dbReference>
<feature type="domain" description="Transglutaminase-like" evidence="1">
    <location>
        <begin position="180"/>
        <end position="239"/>
    </location>
</feature>
<dbReference type="Proteomes" id="UP000010808">
    <property type="component" value="Chromosome"/>
</dbReference>
<sequence length="740" mass="83842">MFLKKYIIILLPLLIFITALSGCSTRQLPADISPYAIPIEQILATSGKNKEQISKFLGNFEHNPEKRQCAQFITANLPPSDRTGLSAELLTENLEYAFLARESTLWGRNVSWSDFQHYVLPHRVSQEQAVKWRKLFYNELLPIVSQCKSLEEAIRAVNVWCFSKTGFKSTQRWDQNPLMTISRGWGRCEEAVIFTVCALRSVGIPARQAMVPAWQHSNDNHTWTEVLVNGKWHYLESANPDYGLDHAWFTGSTRKAPLVISYAYGHIAHSRFPVQSRPFGCTLINTTELYAPASSARILVTDKDNNPLPDIKVFISVFNYASFRPVAAKITDKDGKTDVLLGPGSMLISAAHGNSSAYVASTWIPGEQTKRNNILLKLTPNNIPEGNILFRFDYKDESARKAPPKNSEGARKAEFNSIKNKRLKIFEGINKGAEYFDKTLAPAITKAGLNGPQIMEALEKCPDEYKPYLIKNINKMQIADLITIKADDLISNAIYAVRAREDARKAGLEYDEDIFTKYVLNQRIMYEQLSPWRKTLYDHFKLSEKLKYSEAFKNIHNFIMDIQQVARGPLGSSINPLDVFSSKTSTTADEIGVFATAAMRASGIPARYLDEQEWIEFYDGTKWQPFFPALPDMNGNRNATAASKAFYAPWKKINFRLPGFAAEKKAPQYFKDFTISKLTEQAYFSIIEKTVKGQFNKSNNTWEIYVPDEDLYLIGAKRNSKSEPYISVIRIKGSGFTSPR</sequence>
<dbReference type="HOGENOM" id="CLU_391162_0_0_7"/>
<dbReference type="EMBL" id="FO203522">
    <property type="protein sequence ID" value="CCO25066.1"/>
    <property type="molecule type" value="Genomic_DNA"/>
</dbReference>
<name>L0RHL0_9BACT</name>
<dbReference type="eggNOG" id="COG1305">
    <property type="taxonomic scope" value="Bacteria"/>
</dbReference>
<dbReference type="AlphaFoldDB" id="L0RHL0"/>
<accession>L0RHL0</accession>
<keyword evidence="3" id="KW-1185">Reference proteome</keyword>
<protein>
    <submittedName>
        <fullName evidence="2">Transglutaminase domain protein</fullName>
    </submittedName>
</protein>
<dbReference type="SMART" id="SM00460">
    <property type="entry name" value="TGc"/>
    <property type="match status" value="2"/>
</dbReference>
<evidence type="ECO:0000313" key="2">
    <source>
        <dbReference type="EMBL" id="CCO25066.1"/>
    </source>
</evidence>
<gene>
    <name evidence="2" type="ORF">DESAM_22799</name>
</gene>
<dbReference type="OrthoDB" id="5438043at2"/>